<organism evidence="6 7">
    <name type="scientific">Burkholderia ubonensis</name>
    <dbReference type="NCBI Taxonomy" id="101571"/>
    <lineage>
        <taxon>Bacteria</taxon>
        <taxon>Pseudomonadati</taxon>
        <taxon>Pseudomonadota</taxon>
        <taxon>Betaproteobacteria</taxon>
        <taxon>Burkholderiales</taxon>
        <taxon>Burkholderiaceae</taxon>
        <taxon>Burkholderia</taxon>
        <taxon>Burkholderia cepacia complex</taxon>
    </lineage>
</organism>
<dbReference type="PANTHER" id="PTHR30417:SF1">
    <property type="entry name" value="N-ACETYLMURAMOYL-L-ALANINE AMIDASE AMID"/>
    <property type="match status" value="1"/>
</dbReference>
<accession>A0AB74CYQ5</accession>
<dbReference type="InterPro" id="IPR036505">
    <property type="entry name" value="Amidase/PGRP_sf"/>
</dbReference>
<dbReference type="AlphaFoldDB" id="A0AB74CYQ5"/>
<proteinExistence type="predicted"/>
<name>A0AB74CYQ5_9BURK</name>
<dbReference type="GO" id="GO:0009254">
    <property type="term" value="P:peptidoglycan turnover"/>
    <property type="evidence" value="ECO:0007669"/>
    <property type="project" value="TreeGrafter"/>
</dbReference>
<evidence type="ECO:0000259" key="5">
    <source>
        <dbReference type="Pfam" id="PF01510"/>
    </source>
</evidence>
<dbReference type="PANTHER" id="PTHR30417">
    <property type="entry name" value="N-ACETYLMURAMOYL-L-ALANINE AMIDASE AMID"/>
    <property type="match status" value="1"/>
</dbReference>
<dbReference type="GO" id="GO:0008745">
    <property type="term" value="F:N-acetylmuramoyl-L-alanine amidase activity"/>
    <property type="evidence" value="ECO:0007669"/>
    <property type="project" value="UniProtKB-EC"/>
</dbReference>
<comment type="caution">
    <text evidence="6">The sequence shown here is derived from an EMBL/GenBank/DDBJ whole genome shotgun (WGS) entry which is preliminary data.</text>
</comment>
<evidence type="ECO:0000256" key="4">
    <source>
        <dbReference type="ARBA" id="ARBA00023316"/>
    </source>
</evidence>
<evidence type="ECO:0000256" key="2">
    <source>
        <dbReference type="ARBA" id="ARBA00011901"/>
    </source>
</evidence>
<evidence type="ECO:0000256" key="1">
    <source>
        <dbReference type="ARBA" id="ARBA00001561"/>
    </source>
</evidence>
<feature type="domain" description="N-acetylmuramoyl-L-alanine amidase" evidence="5">
    <location>
        <begin position="37"/>
        <end position="194"/>
    </location>
</feature>
<protein>
    <recommendedName>
        <fullName evidence="2">N-acetylmuramoyl-L-alanine amidase</fullName>
        <ecNumber evidence="2">3.5.1.28</ecNumber>
    </recommendedName>
</protein>
<dbReference type="Pfam" id="PF01510">
    <property type="entry name" value="Amidase_2"/>
    <property type="match status" value="1"/>
</dbReference>
<dbReference type="SUPFAM" id="SSF55846">
    <property type="entry name" value="N-acetylmuramoyl-L-alanine amidase-like"/>
    <property type="match status" value="1"/>
</dbReference>
<evidence type="ECO:0000313" key="7">
    <source>
        <dbReference type="Proteomes" id="UP000273734"/>
    </source>
</evidence>
<keyword evidence="3" id="KW-0378">Hydrolase</keyword>
<evidence type="ECO:0000313" key="6">
    <source>
        <dbReference type="EMBL" id="RQP70978.1"/>
    </source>
</evidence>
<reference evidence="6 7" key="1">
    <citation type="submission" date="2018-08" db="EMBL/GenBank/DDBJ databases">
        <title>Comparative analysis of Burkholderia isolates from Puerto Rico.</title>
        <authorList>
            <person name="Hall C."/>
            <person name="Sahl J."/>
            <person name="Wagner D."/>
        </authorList>
    </citation>
    <scope>NUCLEOTIDE SEQUENCE [LARGE SCALE GENOMIC DNA]</scope>
    <source>
        <strain evidence="6 7">Bp8964</strain>
    </source>
</reference>
<sequence length="204" mass="22630">MIRRLIVLFISKNGHVDAERVTVKIFPAIERGAMDVVNGIVVHQTDSFTKDSVFGSYNEKGANGAHFLIDKNGEIYQTASLIKKTNHVGRMQSRCIVTSKCTPVELKAAIGMSKSPVALTRHEMKKTFPDRFPSNGDSIGIELVGKAIGPEKQEVYEAVTDQQNASLKWLVAELVDTFKVSAQEIYRHPEIGRKNLTEASTAKW</sequence>
<evidence type="ECO:0000256" key="3">
    <source>
        <dbReference type="ARBA" id="ARBA00022801"/>
    </source>
</evidence>
<dbReference type="EMBL" id="QTNY01000026">
    <property type="protein sequence ID" value="RQP70978.1"/>
    <property type="molecule type" value="Genomic_DNA"/>
</dbReference>
<keyword evidence="4" id="KW-0961">Cell wall biogenesis/degradation</keyword>
<dbReference type="EC" id="3.5.1.28" evidence="2"/>
<dbReference type="InterPro" id="IPR002502">
    <property type="entry name" value="Amidase_domain"/>
</dbReference>
<gene>
    <name evidence="6" type="ORF">DF015_29220</name>
</gene>
<comment type="catalytic activity">
    <reaction evidence="1">
        <text>Hydrolyzes the link between N-acetylmuramoyl residues and L-amino acid residues in certain cell-wall glycopeptides.</text>
        <dbReference type="EC" id="3.5.1.28"/>
    </reaction>
</comment>
<dbReference type="GO" id="GO:0009253">
    <property type="term" value="P:peptidoglycan catabolic process"/>
    <property type="evidence" value="ECO:0007669"/>
    <property type="project" value="InterPro"/>
</dbReference>
<dbReference type="Gene3D" id="3.40.80.10">
    <property type="entry name" value="Peptidoglycan recognition protein-like"/>
    <property type="match status" value="1"/>
</dbReference>
<dbReference type="InterPro" id="IPR051206">
    <property type="entry name" value="NAMLAA_amidase_2"/>
</dbReference>
<dbReference type="GO" id="GO:0071555">
    <property type="term" value="P:cell wall organization"/>
    <property type="evidence" value="ECO:0007669"/>
    <property type="project" value="UniProtKB-KW"/>
</dbReference>
<dbReference type="Proteomes" id="UP000273734">
    <property type="component" value="Unassembled WGS sequence"/>
</dbReference>